<accession>A0A5B9EGS9</accession>
<evidence type="ECO:0000259" key="1">
    <source>
        <dbReference type="Pfam" id="PF05649"/>
    </source>
</evidence>
<reference evidence="2 3" key="1">
    <citation type="submission" date="2019-08" db="EMBL/GenBank/DDBJ databases">
        <title>Complete genome sequence of Terriglobus albidus strain ORNL.</title>
        <authorList>
            <person name="Podar M."/>
        </authorList>
    </citation>
    <scope>NUCLEOTIDE SEQUENCE [LARGE SCALE GENOMIC DNA]</scope>
    <source>
        <strain evidence="2 3">ORNL</strain>
    </source>
</reference>
<feature type="domain" description="Peptidase M13 N-terminal" evidence="1">
    <location>
        <begin position="22"/>
        <end position="92"/>
    </location>
</feature>
<evidence type="ECO:0000313" key="2">
    <source>
        <dbReference type="EMBL" id="QEE31423.1"/>
    </source>
</evidence>
<dbReference type="Gene3D" id="1.10.1380.10">
    <property type="entry name" value="Neutral endopeptidase , domain2"/>
    <property type="match status" value="1"/>
</dbReference>
<evidence type="ECO:0000313" key="3">
    <source>
        <dbReference type="Proteomes" id="UP000321820"/>
    </source>
</evidence>
<dbReference type="KEGG" id="talb:FTW19_17795"/>
<dbReference type="SUPFAM" id="SSF55486">
    <property type="entry name" value="Metalloproteases ('zincins'), catalytic domain"/>
    <property type="match status" value="1"/>
</dbReference>
<dbReference type="Pfam" id="PF05649">
    <property type="entry name" value="Peptidase_M13_N"/>
    <property type="match status" value="1"/>
</dbReference>
<dbReference type="InterPro" id="IPR042089">
    <property type="entry name" value="Peptidase_M13_dom_2"/>
</dbReference>
<name>A0A5B9EGS9_9BACT</name>
<sequence length="96" mass="10872">MAGPVPGFLRLCLWELAAEPSHPRDKTKCGRLEELTERNRYTVYMLLEKAAKHPETPLEIKYGNFFAACMNQRLADRLGVKPLEPALRQVTKTSSA</sequence>
<dbReference type="Proteomes" id="UP000321820">
    <property type="component" value="Chromosome"/>
</dbReference>
<gene>
    <name evidence="2" type="ORF">FTW19_17795</name>
</gene>
<dbReference type="EMBL" id="CP042806">
    <property type="protein sequence ID" value="QEE31423.1"/>
    <property type="molecule type" value="Genomic_DNA"/>
</dbReference>
<dbReference type="InterPro" id="IPR008753">
    <property type="entry name" value="Peptidase_M13_N"/>
</dbReference>
<organism evidence="2 3">
    <name type="scientific">Terriglobus albidus</name>
    <dbReference type="NCBI Taxonomy" id="1592106"/>
    <lineage>
        <taxon>Bacteria</taxon>
        <taxon>Pseudomonadati</taxon>
        <taxon>Acidobacteriota</taxon>
        <taxon>Terriglobia</taxon>
        <taxon>Terriglobales</taxon>
        <taxon>Acidobacteriaceae</taxon>
        <taxon>Terriglobus</taxon>
    </lineage>
</organism>
<proteinExistence type="predicted"/>
<protein>
    <recommendedName>
        <fullName evidence="1">Peptidase M13 N-terminal domain-containing protein</fullName>
    </recommendedName>
</protein>
<keyword evidence="3" id="KW-1185">Reference proteome</keyword>
<dbReference type="GO" id="GO:0006508">
    <property type="term" value="P:proteolysis"/>
    <property type="evidence" value="ECO:0007669"/>
    <property type="project" value="InterPro"/>
</dbReference>
<dbReference type="OrthoDB" id="9775677at2"/>
<dbReference type="AlphaFoldDB" id="A0A5B9EGS9"/>